<dbReference type="PANTHER" id="PTHR43420">
    <property type="entry name" value="ACETYLTRANSFERASE"/>
    <property type="match status" value="1"/>
</dbReference>
<protein>
    <submittedName>
        <fullName evidence="4">GNAT family N-acetyltransferase</fullName>
    </submittedName>
</protein>
<dbReference type="AlphaFoldDB" id="A0A3S3PF47"/>
<reference evidence="4 5" key="2">
    <citation type="submission" date="2019-01" db="EMBL/GenBank/DDBJ databases">
        <title>Sinorhodobacter populi sp. nov. isolated from the symptomatic bark tissue of Populus euramericana canker.</title>
        <authorList>
            <person name="Xu G."/>
        </authorList>
    </citation>
    <scope>NUCLEOTIDE SEQUENCE [LARGE SCALE GENOMIC DNA]</scope>
    <source>
        <strain evidence="4 5">CGMCC 1.12963</strain>
    </source>
</reference>
<proteinExistence type="predicted"/>
<sequence length="236" mass="24463">MTDLFEVIDATWPAASTRLAGGFKVREGLGGGSRVSTASLEVPLHEADIGAAVAAHRALGQPPKFIIRPGEAALDAALAARGFEIFDPVTLFTAPIAALPAEVPPVTAFAHWPPLAITREVWAEGEIGPERQAVAERAAGPKAAVLGRTSDRAAGAGFVAIHEGVAMLHALEVLPAFRRRGLARSIIAEAVRWAGGEGAGTFALVVRSANAPAIALYTALGMVPAGSYHYRREPAA</sequence>
<keyword evidence="5" id="KW-1185">Reference proteome</keyword>
<gene>
    <name evidence="4" type="ORF">EOW66_13195</name>
</gene>
<dbReference type="RefSeq" id="WP_128156794.1">
    <property type="nucleotide sequence ID" value="NZ_JBHSOM010000030.1"/>
</dbReference>
<name>A0A3S3PF47_9RHOB</name>
<evidence type="ECO:0000259" key="3">
    <source>
        <dbReference type="PROSITE" id="PS51186"/>
    </source>
</evidence>
<dbReference type="PANTHER" id="PTHR43420:SF47">
    <property type="entry name" value="N-ACETYLTRANSFERASE DOMAIN-CONTAINING PROTEIN"/>
    <property type="match status" value="1"/>
</dbReference>
<dbReference type="SUPFAM" id="SSF55729">
    <property type="entry name" value="Acyl-CoA N-acyltransferases (Nat)"/>
    <property type="match status" value="1"/>
</dbReference>
<evidence type="ECO:0000313" key="5">
    <source>
        <dbReference type="Proteomes" id="UP000288071"/>
    </source>
</evidence>
<dbReference type="EMBL" id="SAVA01000007">
    <property type="protein sequence ID" value="RWR51221.1"/>
    <property type="molecule type" value="Genomic_DNA"/>
</dbReference>
<evidence type="ECO:0000256" key="1">
    <source>
        <dbReference type="ARBA" id="ARBA00022679"/>
    </source>
</evidence>
<keyword evidence="2" id="KW-0012">Acyltransferase</keyword>
<dbReference type="GO" id="GO:0016747">
    <property type="term" value="F:acyltransferase activity, transferring groups other than amino-acyl groups"/>
    <property type="evidence" value="ECO:0007669"/>
    <property type="project" value="InterPro"/>
</dbReference>
<dbReference type="InterPro" id="IPR000182">
    <property type="entry name" value="GNAT_dom"/>
</dbReference>
<dbReference type="InterPro" id="IPR016181">
    <property type="entry name" value="Acyl_CoA_acyltransferase"/>
</dbReference>
<feature type="domain" description="N-acetyltransferase" evidence="3">
    <location>
        <begin position="101"/>
        <end position="236"/>
    </location>
</feature>
<evidence type="ECO:0000256" key="2">
    <source>
        <dbReference type="ARBA" id="ARBA00023315"/>
    </source>
</evidence>
<comment type="caution">
    <text evidence="4">The sequence shown here is derived from an EMBL/GenBank/DDBJ whole genome shotgun (WGS) entry which is preliminary data.</text>
</comment>
<evidence type="ECO:0000313" key="4">
    <source>
        <dbReference type="EMBL" id="RWR51221.1"/>
    </source>
</evidence>
<dbReference type="CDD" id="cd04301">
    <property type="entry name" value="NAT_SF"/>
    <property type="match status" value="1"/>
</dbReference>
<keyword evidence="1 4" id="KW-0808">Transferase</keyword>
<dbReference type="Proteomes" id="UP000288071">
    <property type="component" value="Unassembled WGS sequence"/>
</dbReference>
<dbReference type="Gene3D" id="3.40.630.30">
    <property type="match status" value="1"/>
</dbReference>
<dbReference type="Pfam" id="PF00583">
    <property type="entry name" value="Acetyltransf_1"/>
    <property type="match status" value="1"/>
</dbReference>
<dbReference type="InterPro" id="IPR050680">
    <property type="entry name" value="YpeA/RimI_acetyltransf"/>
</dbReference>
<dbReference type="PROSITE" id="PS51186">
    <property type="entry name" value="GNAT"/>
    <property type="match status" value="1"/>
</dbReference>
<accession>A0A3S3PF47</accession>
<reference evidence="5" key="1">
    <citation type="submission" date="2019-01" db="EMBL/GenBank/DDBJ databases">
        <title>Sinorhodobacter populi sp. nov. isolated from the symptomatic bark tissue of Populus euramericana canker.</title>
        <authorList>
            <person name="Li Y."/>
        </authorList>
    </citation>
    <scope>NUCLEOTIDE SEQUENCE [LARGE SCALE GENOMIC DNA]</scope>
    <source>
        <strain evidence="5">CGMCC 1.12963</strain>
    </source>
</reference>
<organism evidence="4 5">
    <name type="scientific">Paenirhodobacter huangdaonensis</name>
    <dbReference type="NCBI Taxonomy" id="2501515"/>
    <lineage>
        <taxon>Bacteria</taxon>
        <taxon>Pseudomonadati</taxon>
        <taxon>Pseudomonadota</taxon>
        <taxon>Alphaproteobacteria</taxon>
        <taxon>Rhodobacterales</taxon>
        <taxon>Rhodobacter group</taxon>
        <taxon>Paenirhodobacter</taxon>
    </lineage>
</organism>